<dbReference type="AlphaFoldDB" id="A0A644XW28"/>
<evidence type="ECO:0000313" key="1">
    <source>
        <dbReference type="EMBL" id="MPM18264.1"/>
    </source>
</evidence>
<evidence type="ECO:0008006" key="2">
    <source>
        <dbReference type="Google" id="ProtNLM"/>
    </source>
</evidence>
<dbReference type="InterPro" id="IPR005493">
    <property type="entry name" value="RraA/RraA-like"/>
</dbReference>
<dbReference type="Gene3D" id="3.50.30.40">
    <property type="entry name" value="Ribonuclease E inhibitor RraA/RraA-like"/>
    <property type="match status" value="1"/>
</dbReference>
<accession>A0A644XW28</accession>
<name>A0A644XW28_9ZZZZ</name>
<dbReference type="InterPro" id="IPR036704">
    <property type="entry name" value="RraA/RraA-like_sf"/>
</dbReference>
<organism evidence="1">
    <name type="scientific">bioreactor metagenome</name>
    <dbReference type="NCBI Taxonomy" id="1076179"/>
    <lineage>
        <taxon>unclassified sequences</taxon>
        <taxon>metagenomes</taxon>
        <taxon>ecological metagenomes</taxon>
    </lineage>
</organism>
<proteinExistence type="predicted"/>
<dbReference type="EMBL" id="VSSQ01002949">
    <property type="protein sequence ID" value="MPM18264.1"/>
    <property type="molecule type" value="Genomic_DNA"/>
</dbReference>
<dbReference type="Pfam" id="PF03737">
    <property type="entry name" value="RraA-like"/>
    <property type="match status" value="1"/>
</dbReference>
<dbReference type="SUPFAM" id="SSF89562">
    <property type="entry name" value="RraA-like"/>
    <property type="match status" value="1"/>
</dbReference>
<gene>
    <name evidence="1" type="ORF">SDC9_64670</name>
</gene>
<protein>
    <recommendedName>
        <fullName evidence="2">4-hydroxy-2-oxoglutarate aldolase</fullName>
    </recommendedName>
</protein>
<reference evidence="1" key="1">
    <citation type="submission" date="2019-08" db="EMBL/GenBank/DDBJ databases">
        <authorList>
            <person name="Kucharzyk K."/>
            <person name="Murdoch R.W."/>
            <person name="Higgins S."/>
            <person name="Loffler F."/>
        </authorList>
    </citation>
    <scope>NUCLEOTIDE SEQUENCE</scope>
</reference>
<comment type="caution">
    <text evidence="1">The sequence shown here is derived from an EMBL/GenBank/DDBJ whole genome shotgun (WGS) entry which is preliminary data.</text>
</comment>
<sequence length="90" mass="9436">MPWDIDLTIACGGATVQPGDIIVGDDDGVVVIPPGLADEVAEAALTKEAEDAWVAEQVGAGYPVDGLFPLNAEWRARYEAHLAAMTDQEG</sequence>